<evidence type="ECO:0000313" key="2">
    <source>
        <dbReference type="EMBL" id="OIT01782.1"/>
    </source>
</evidence>
<dbReference type="Gramene" id="OIT01782">
    <property type="protein sequence ID" value="OIT01782"/>
    <property type="gene ID" value="A4A49_56792"/>
</dbReference>
<keyword evidence="3" id="KW-1185">Reference proteome</keyword>
<dbReference type="EMBL" id="MJEQ01037188">
    <property type="protein sequence ID" value="OIT01782.1"/>
    <property type="molecule type" value="Genomic_DNA"/>
</dbReference>
<dbReference type="Pfam" id="PF13966">
    <property type="entry name" value="zf-RVT"/>
    <property type="match status" value="1"/>
</dbReference>
<proteinExistence type="predicted"/>
<dbReference type="AlphaFoldDB" id="A0A1J6I9X0"/>
<comment type="caution">
    <text evidence="2">The sequence shown here is derived from an EMBL/GenBank/DDBJ whole genome shotgun (WGS) entry which is preliminary data.</text>
</comment>
<protein>
    <recommendedName>
        <fullName evidence="1">Reverse transcriptase zinc-binding domain-containing protein</fullName>
    </recommendedName>
</protein>
<accession>A0A1J6I9X0</accession>
<feature type="non-terminal residue" evidence="2">
    <location>
        <position position="114"/>
    </location>
</feature>
<name>A0A1J6I9X0_NICAT</name>
<dbReference type="STRING" id="49451.A0A1J6I9X0"/>
<dbReference type="Proteomes" id="UP000187609">
    <property type="component" value="Unassembled WGS sequence"/>
</dbReference>
<evidence type="ECO:0000259" key="1">
    <source>
        <dbReference type="Pfam" id="PF13966"/>
    </source>
</evidence>
<reference evidence="2" key="1">
    <citation type="submission" date="2016-11" db="EMBL/GenBank/DDBJ databases">
        <title>The genome of Nicotiana attenuata.</title>
        <authorList>
            <person name="Xu S."/>
            <person name="Brockmoeller T."/>
            <person name="Gaquerel E."/>
            <person name="Navarro A."/>
            <person name="Kuhl H."/>
            <person name="Gase K."/>
            <person name="Ling Z."/>
            <person name="Zhou W."/>
            <person name="Kreitzer C."/>
            <person name="Stanke M."/>
            <person name="Tang H."/>
            <person name="Lyons E."/>
            <person name="Pandey P."/>
            <person name="Pandey S.P."/>
            <person name="Timmermann B."/>
            <person name="Baldwin I.T."/>
        </authorList>
    </citation>
    <scope>NUCLEOTIDE SEQUENCE [LARGE SCALE GENOMIC DNA]</scope>
    <source>
        <strain evidence="2">UT</strain>
    </source>
</reference>
<feature type="domain" description="Reverse transcriptase zinc-binding" evidence="1">
    <location>
        <begin position="2"/>
        <end position="35"/>
    </location>
</feature>
<evidence type="ECO:0000313" key="3">
    <source>
        <dbReference type="Proteomes" id="UP000187609"/>
    </source>
</evidence>
<sequence length="114" mass="13509">MKFGIQVPLECVFCANNMETFEHLYFGCPKTNKLWDRVLKWLGIARQIGSWQNKLNWMSSLVSRKNCKAEMTTTIFAMVVYCIWRKRNSIRFNKGRYNMDDLCKEIAIHIHIQG</sequence>
<gene>
    <name evidence="2" type="ORF">A4A49_56792</name>
</gene>
<dbReference type="InterPro" id="IPR026960">
    <property type="entry name" value="RVT-Znf"/>
</dbReference>
<organism evidence="2 3">
    <name type="scientific">Nicotiana attenuata</name>
    <name type="common">Coyote tobacco</name>
    <dbReference type="NCBI Taxonomy" id="49451"/>
    <lineage>
        <taxon>Eukaryota</taxon>
        <taxon>Viridiplantae</taxon>
        <taxon>Streptophyta</taxon>
        <taxon>Embryophyta</taxon>
        <taxon>Tracheophyta</taxon>
        <taxon>Spermatophyta</taxon>
        <taxon>Magnoliopsida</taxon>
        <taxon>eudicotyledons</taxon>
        <taxon>Gunneridae</taxon>
        <taxon>Pentapetalae</taxon>
        <taxon>asterids</taxon>
        <taxon>lamiids</taxon>
        <taxon>Solanales</taxon>
        <taxon>Solanaceae</taxon>
        <taxon>Nicotianoideae</taxon>
        <taxon>Nicotianeae</taxon>
        <taxon>Nicotiana</taxon>
    </lineage>
</organism>